<sequence>MTKYFKIIAIVAAAFFINCEADDETKLSKFVGFETSPIYLELPKNSTDNTKEVTIAASETVSSDRTYSIYVDESSTFAPNYTVPSTVTIPANSNLGTFTVTFSDDDNLDFFDQFLVIQFDREEGLDFSDELVFTLTELCEETLVNLFLEFDSYPTEAVFELYDLSDTSAPLYTGGSGSEYAGLTDFSIRFCLEPGNYLVAVYDLYGDGGTDFTLTYKSDGSEIASGSSPDAGSGYPVVTNVTAEFTID</sequence>
<feature type="chain" id="PRO_5011678448" description="DUF1735 domain-containing protein" evidence="1">
    <location>
        <begin position="22"/>
        <end position="248"/>
    </location>
</feature>
<gene>
    <name evidence="2" type="ORF">SAMN04489796_110126</name>
</gene>
<keyword evidence="3" id="KW-1185">Reference proteome</keyword>
<dbReference type="RefSeq" id="WP_092470493.1">
    <property type="nucleotide sequence ID" value="NZ_FNCZ01000010.1"/>
</dbReference>
<organism evidence="2 3">
    <name type="scientific">Winogradskyella thalassocola</name>
    <dbReference type="NCBI Taxonomy" id="262004"/>
    <lineage>
        <taxon>Bacteria</taxon>
        <taxon>Pseudomonadati</taxon>
        <taxon>Bacteroidota</taxon>
        <taxon>Flavobacteriia</taxon>
        <taxon>Flavobacteriales</taxon>
        <taxon>Flavobacteriaceae</taxon>
        <taxon>Winogradskyella</taxon>
    </lineage>
</organism>
<feature type="signal peptide" evidence="1">
    <location>
        <begin position="1"/>
        <end position="21"/>
    </location>
</feature>
<evidence type="ECO:0000313" key="3">
    <source>
        <dbReference type="Proteomes" id="UP000199492"/>
    </source>
</evidence>
<dbReference type="OrthoDB" id="9804511at2"/>
<keyword evidence="1" id="KW-0732">Signal</keyword>
<proteinExistence type="predicted"/>
<reference evidence="3" key="1">
    <citation type="submission" date="2016-10" db="EMBL/GenBank/DDBJ databases">
        <authorList>
            <person name="Varghese N."/>
            <person name="Submissions S."/>
        </authorList>
    </citation>
    <scope>NUCLEOTIDE SEQUENCE [LARGE SCALE GENOMIC DNA]</scope>
    <source>
        <strain evidence="3">DSM 15363</strain>
    </source>
</reference>
<dbReference type="EMBL" id="FNCZ01000010">
    <property type="protein sequence ID" value="SDI40557.1"/>
    <property type="molecule type" value="Genomic_DNA"/>
</dbReference>
<dbReference type="Proteomes" id="UP000199492">
    <property type="component" value="Unassembled WGS sequence"/>
</dbReference>
<evidence type="ECO:0000313" key="2">
    <source>
        <dbReference type="EMBL" id="SDI40557.1"/>
    </source>
</evidence>
<evidence type="ECO:0000256" key="1">
    <source>
        <dbReference type="SAM" id="SignalP"/>
    </source>
</evidence>
<dbReference type="AlphaFoldDB" id="A0A1G8KAY5"/>
<name>A0A1G8KAY5_9FLAO</name>
<evidence type="ECO:0008006" key="4">
    <source>
        <dbReference type="Google" id="ProtNLM"/>
    </source>
</evidence>
<protein>
    <recommendedName>
        <fullName evidence="4">DUF1735 domain-containing protein</fullName>
    </recommendedName>
</protein>
<accession>A0A1G8KAY5</accession>
<dbReference type="STRING" id="262004.SAMN04489796_110126"/>